<dbReference type="PANTHER" id="PTHR40057">
    <property type="entry name" value="SLR1162 PROTEIN"/>
    <property type="match status" value="1"/>
</dbReference>
<sequence length="190" mass="21543">MDNTPITVSIERTVDPARIAEATAWMQTGINLATGYPGFLGSGWVRAGPNTTTWHMLYRFTDAAALSHWEQSPERAWWLQSGSGFAREKRSERRTGIEGWFDEPTEVTVEHTGGVDDVPPRWKQAVTIWLGFFPLNLLFTYLVTMLVPGWDLLPLVVRVLLTTVCLTPVMVYALLPLVTRTLRRWLTPSR</sequence>
<proteinExistence type="predicted"/>
<keyword evidence="1" id="KW-0472">Membrane</keyword>
<feature type="domain" description="ABM" evidence="2">
    <location>
        <begin position="5"/>
        <end position="74"/>
    </location>
</feature>
<dbReference type="InterPro" id="IPR007138">
    <property type="entry name" value="ABM_dom"/>
</dbReference>
<feature type="transmembrane region" description="Helical" evidence="1">
    <location>
        <begin position="128"/>
        <end position="149"/>
    </location>
</feature>
<dbReference type="PANTHER" id="PTHR40057:SF1">
    <property type="entry name" value="SLR1162 PROTEIN"/>
    <property type="match status" value="1"/>
</dbReference>
<feature type="transmembrane region" description="Helical" evidence="1">
    <location>
        <begin position="155"/>
        <end position="175"/>
    </location>
</feature>
<organism evidence="3 4">
    <name type="scientific">Rhodoglobus vestalii</name>
    <dbReference type="NCBI Taxonomy" id="193384"/>
    <lineage>
        <taxon>Bacteria</taxon>
        <taxon>Bacillati</taxon>
        <taxon>Actinomycetota</taxon>
        <taxon>Actinomycetes</taxon>
        <taxon>Micrococcales</taxon>
        <taxon>Microbacteriaceae</taxon>
        <taxon>Rhodoglobus</taxon>
    </lineage>
</organism>
<keyword evidence="1" id="KW-1133">Transmembrane helix</keyword>
<evidence type="ECO:0000256" key="1">
    <source>
        <dbReference type="SAM" id="Phobius"/>
    </source>
</evidence>
<accession>A0A8H2PWM6</accession>
<dbReference type="SUPFAM" id="SSF54909">
    <property type="entry name" value="Dimeric alpha+beta barrel"/>
    <property type="match status" value="1"/>
</dbReference>
<name>A0A8H2PWM6_9MICO</name>
<dbReference type="OrthoDB" id="6986893at2"/>
<dbReference type="Gene3D" id="3.30.70.100">
    <property type="match status" value="1"/>
</dbReference>
<dbReference type="InterPro" id="IPR011008">
    <property type="entry name" value="Dimeric_a/b-barrel"/>
</dbReference>
<gene>
    <name evidence="3" type="ORF">FB472_0874</name>
</gene>
<comment type="caution">
    <text evidence="3">The sequence shown here is derived from an EMBL/GenBank/DDBJ whole genome shotgun (WGS) entry which is preliminary data.</text>
</comment>
<evidence type="ECO:0000259" key="2">
    <source>
        <dbReference type="Pfam" id="PF03992"/>
    </source>
</evidence>
<keyword evidence="4" id="KW-1185">Reference proteome</keyword>
<evidence type="ECO:0000313" key="3">
    <source>
        <dbReference type="EMBL" id="TQO19330.1"/>
    </source>
</evidence>
<dbReference type="Pfam" id="PF03992">
    <property type="entry name" value="ABM"/>
    <property type="match status" value="1"/>
</dbReference>
<dbReference type="EMBL" id="VFRA01000001">
    <property type="protein sequence ID" value="TQO19330.1"/>
    <property type="molecule type" value="Genomic_DNA"/>
</dbReference>
<keyword evidence="1" id="KW-0812">Transmembrane</keyword>
<dbReference type="Proteomes" id="UP000316560">
    <property type="component" value="Unassembled WGS sequence"/>
</dbReference>
<dbReference type="AlphaFoldDB" id="A0A8H2PWM6"/>
<reference evidence="3 4" key="1">
    <citation type="submission" date="2019-06" db="EMBL/GenBank/DDBJ databases">
        <title>Sequencing the genomes of 1000 actinobacteria strains.</title>
        <authorList>
            <person name="Klenk H.-P."/>
        </authorList>
    </citation>
    <scope>NUCLEOTIDE SEQUENCE [LARGE SCALE GENOMIC DNA]</scope>
    <source>
        <strain evidence="3 4">DSM 21947</strain>
    </source>
</reference>
<dbReference type="InterPro" id="IPR038762">
    <property type="entry name" value="ABM_predict"/>
</dbReference>
<dbReference type="RefSeq" id="WP_141989792.1">
    <property type="nucleotide sequence ID" value="NZ_VFRA01000001.1"/>
</dbReference>
<protein>
    <recommendedName>
        <fullName evidence="2">ABM domain-containing protein</fullName>
    </recommendedName>
</protein>
<evidence type="ECO:0000313" key="4">
    <source>
        <dbReference type="Proteomes" id="UP000316560"/>
    </source>
</evidence>